<dbReference type="OrthoDB" id="416344at2759"/>
<dbReference type="PANTHER" id="PTHR42776:SF4">
    <property type="entry name" value="ACYLAMINO-ACID-RELEASING ENZYME"/>
    <property type="match status" value="1"/>
</dbReference>
<protein>
    <submittedName>
        <fullName evidence="7">DPPIV_N domain-containing protein</fullName>
    </submittedName>
</protein>
<evidence type="ECO:0000256" key="1">
    <source>
        <dbReference type="ARBA" id="ARBA00010040"/>
    </source>
</evidence>
<comment type="similarity">
    <text evidence="1">Belongs to the peptidase S9C family.</text>
</comment>
<reference evidence="4 6" key="2">
    <citation type="submission" date="2018-11" db="EMBL/GenBank/DDBJ databases">
        <authorList>
            <consortium name="Pathogen Informatics"/>
        </authorList>
    </citation>
    <scope>NUCLEOTIDE SEQUENCE [LARGE SCALE GENOMIC DNA]</scope>
</reference>
<dbReference type="EMBL" id="UYYG01000177">
    <property type="protein sequence ID" value="VDN53769.1"/>
    <property type="molecule type" value="Genomic_DNA"/>
</dbReference>
<dbReference type="InterPro" id="IPR045550">
    <property type="entry name" value="AARE_N"/>
</dbReference>
<evidence type="ECO:0000256" key="2">
    <source>
        <dbReference type="ARBA" id="ARBA00022801"/>
    </source>
</evidence>
<keyword evidence="6" id="KW-1185">Reference proteome</keyword>
<evidence type="ECO:0000313" key="7">
    <source>
        <dbReference type="WBParaSite" id="DME_0001024101-mRNA-1"/>
    </source>
</evidence>
<organism evidence="5 7">
    <name type="scientific">Dracunculus medinensis</name>
    <name type="common">Guinea worm</name>
    <dbReference type="NCBI Taxonomy" id="318479"/>
    <lineage>
        <taxon>Eukaryota</taxon>
        <taxon>Metazoa</taxon>
        <taxon>Ecdysozoa</taxon>
        <taxon>Nematoda</taxon>
        <taxon>Chromadorea</taxon>
        <taxon>Rhabditida</taxon>
        <taxon>Spirurina</taxon>
        <taxon>Dracunculoidea</taxon>
        <taxon>Dracunculidae</taxon>
        <taxon>Dracunculus</taxon>
    </lineage>
</organism>
<evidence type="ECO:0000259" key="3">
    <source>
        <dbReference type="Pfam" id="PF19283"/>
    </source>
</evidence>
<dbReference type="PANTHER" id="PTHR42776">
    <property type="entry name" value="SERINE PEPTIDASE S9 FAMILY MEMBER"/>
    <property type="match status" value="1"/>
</dbReference>
<dbReference type="AlphaFoldDB" id="A0A0N4UQF5"/>
<evidence type="ECO:0000313" key="4">
    <source>
        <dbReference type="EMBL" id="VDN53769.1"/>
    </source>
</evidence>
<feature type="domain" description="Acylamino-acid-releasing enzyme N-terminal" evidence="3">
    <location>
        <begin position="14"/>
        <end position="153"/>
    </location>
</feature>
<dbReference type="Pfam" id="PF19283">
    <property type="entry name" value="APEH_N"/>
    <property type="match status" value="1"/>
</dbReference>
<dbReference type="Proteomes" id="UP000274756">
    <property type="component" value="Unassembled WGS sequence"/>
</dbReference>
<dbReference type="GO" id="GO:0004252">
    <property type="term" value="F:serine-type endopeptidase activity"/>
    <property type="evidence" value="ECO:0007669"/>
    <property type="project" value="TreeGrafter"/>
</dbReference>
<sequence length="247" mass="28616">MLSELDVSIENIIFSPDMKKMVYFERKSGGPHNSSLAMILYDWYNKTAKVVVSTVDFSFGKDGFPGLYDVDFPERCWSTDNGRIIFSSAWSSKKEVICVNTKTASLQKLTNLDAVHGSWIVRDVSFDHILVEFSSPSIPPSFFLAKLPESGAETKIDNLRISELKWIEVEHYQKIILFITRDFQSNGVVKLEKVEQQQYLSDYTKKETRFDVILYLKCMVIFKAKVRDRFEIPNLMHREPELCDELK</sequence>
<dbReference type="STRING" id="318479.A0A0N4UQF5"/>
<gene>
    <name evidence="4" type="ORF">DME_LOCUS3742</name>
</gene>
<dbReference type="Proteomes" id="UP000038040">
    <property type="component" value="Unplaced"/>
</dbReference>
<reference evidence="7" key="1">
    <citation type="submission" date="2017-02" db="UniProtKB">
        <authorList>
            <consortium name="WormBaseParasite"/>
        </authorList>
    </citation>
    <scope>IDENTIFICATION</scope>
</reference>
<dbReference type="WBParaSite" id="DME_0001024101-mRNA-1">
    <property type="protein sequence ID" value="DME_0001024101-mRNA-1"/>
    <property type="gene ID" value="DME_0001024101"/>
</dbReference>
<proteinExistence type="inferred from homology"/>
<name>A0A0N4UQF5_DRAME</name>
<evidence type="ECO:0000313" key="5">
    <source>
        <dbReference type="Proteomes" id="UP000038040"/>
    </source>
</evidence>
<accession>A0A0N4UQF5</accession>
<evidence type="ECO:0000313" key="6">
    <source>
        <dbReference type="Proteomes" id="UP000274756"/>
    </source>
</evidence>
<dbReference type="SUPFAM" id="SSF82171">
    <property type="entry name" value="DPP6 N-terminal domain-like"/>
    <property type="match status" value="1"/>
</dbReference>
<keyword evidence="2" id="KW-0378">Hydrolase</keyword>